<gene>
    <name evidence="1" type="ORF">JIN84_03630</name>
</gene>
<dbReference type="Proteomes" id="UP000600139">
    <property type="component" value="Unassembled WGS sequence"/>
</dbReference>
<evidence type="ECO:0000313" key="1">
    <source>
        <dbReference type="EMBL" id="MBK1814688.1"/>
    </source>
</evidence>
<accession>A0A934V913</accession>
<dbReference type="Gene3D" id="2.60.120.1440">
    <property type="match status" value="1"/>
</dbReference>
<reference evidence="1" key="1">
    <citation type="submission" date="2021-01" db="EMBL/GenBank/DDBJ databases">
        <title>Modified the classification status of verrucomicrobia.</title>
        <authorList>
            <person name="Feng X."/>
        </authorList>
    </citation>
    <scope>NUCLEOTIDE SEQUENCE</scope>
    <source>
        <strain evidence="1">JCM 18052</strain>
    </source>
</reference>
<dbReference type="PANTHER" id="PTHR30273">
    <property type="entry name" value="PERIPLASMIC SIGNAL SENSOR AND SIGMA FACTOR ACTIVATOR FECR-RELATED"/>
    <property type="match status" value="1"/>
</dbReference>
<dbReference type="RefSeq" id="WP_200349644.1">
    <property type="nucleotide sequence ID" value="NZ_BAABHZ010000010.1"/>
</dbReference>
<dbReference type="InterPro" id="IPR012373">
    <property type="entry name" value="Ferrdict_sens_TM"/>
</dbReference>
<dbReference type="EMBL" id="JAENIK010000004">
    <property type="protein sequence ID" value="MBK1814688.1"/>
    <property type="molecule type" value="Genomic_DNA"/>
</dbReference>
<protein>
    <submittedName>
        <fullName evidence="1">FecR domain-containing protein</fullName>
    </submittedName>
</protein>
<dbReference type="PANTHER" id="PTHR30273:SF2">
    <property type="entry name" value="PROTEIN FECR"/>
    <property type="match status" value="1"/>
</dbReference>
<proteinExistence type="predicted"/>
<comment type="caution">
    <text evidence="1">The sequence shown here is derived from an EMBL/GenBank/DDBJ whole genome shotgun (WGS) entry which is preliminary data.</text>
</comment>
<keyword evidence="2" id="KW-1185">Reference proteome</keyword>
<dbReference type="GO" id="GO:0016989">
    <property type="term" value="F:sigma factor antagonist activity"/>
    <property type="evidence" value="ECO:0007669"/>
    <property type="project" value="TreeGrafter"/>
</dbReference>
<sequence length="509" mass="55102">MNHDWQHWIDRLKSDDLTEAELREFEEAVRADPANREAYLSALVAEVALEADGLPDPFAKPKPVETLTPRWPRIAAMAAGIAALAALSYFVGGHASSSSVVATITDTDDLAEKAGLRIGQPLEVGRITLPEGSEVGVAMRGGARLKIRGPASFDIDGPDRIRLDKGRLSTYAPSYARGFTVDTVDGKVIDLGTRFVTAVDMNSGTEIHVLEGLVTAHGATSDPASYSLEGERAGILRQGRLEPTEFLAQRLLVPLDPVLQDRDSDGFPDEVENHYNTPADDPSSHPEPLRIEESFAGYPAGPSRNVVLKAKGASSGSIWEGEGIFQTQGLSYTSGTTSLRATGGSVATIGELSVGATLLPDPKELSPIGVTYVSFLMKNPASRPPGCFAGLLLYQDDREQFFVGKLSVDDSYGSRLRSSPTQDSYGLPMDDEPHLFVIRIDRTRLVTDIYFDPVPGQSESSATRRFRYQAVPEFDRIAVRSGSKTEMFPSSFDEIRVGLTWDSVVPGVK</sequence>
<name>A0A934V913_9BACT</name>
<evidence type="ECO:0000313" key="2">
    <source>
        <dbReference type="Proteomes" id="UP000600139"/>
    </source>
</evidence>
<organism evidence="1 2">
    <name type="scientific">Luteolibacter yonseiensis</name>
    <dbReference type="NCBI Taxonomy" id="1144680"/>
    <lineage>
        <taxon>Bacteria</taxon>
        <taxon>Pseudomonadati</taxon>
        <taxon>Verrucomicrobiota</taxon>
        <taxon>Verrucomicrobiia</taxon>
        <taxon>Verrucomicrobiales</taxon>
        <taxon>Verrucomicrobiaceae</taxon>
        <taxon>Luteolibacter</taxon>
    </lineage>
</organism>
<dbReference type="AlphaFoldDB" id="A0A934V913"/>